<evidence type="ECO:0000313" key="4">
    <source>
        <dbReference type="Proteomes" id="UP000232230"/>
    </source>
</evidence>
<evidence type="ECO:0000259" key="2">
    <source>
        <dbReference type="Pfam" id="PF12146"/>
    </source>
</evidence>
<dbReference type="InterPro" id="IPR029058">
    <property type="entry name" value="AB_hydrolase_fold"/>
</dbReference>
<dbReference type="Proteomes" id="UP000232230">
    <property type="component" value="Chromosome"/>
</dbReference>
<dbReference type="Pfam" id="PF12146">
    <property type="entry name" value="Hydrolase_4"/>
    <property type="match status" value="1"/>
</dbReference>
<sequence>MDMQSVLKIVQIILSVIITSLIVLLLSVLFYKLKNLYSLKFKAELKQKSEFIDNKFFITDDQYQLHLLGSLKSTAKNIFIGVHELGMNKEDFTDFEKFFKDDENNAFICFDQRNFGQNIPEQSPSFSSVLFDLNNMINIIKEKYSQSKIILIGEGFGYYLALYAGWKNVNVSSIVALGPITRMPYNYGAADRAKIFSSWFFSHNRLIPVLMKGIDSSNNQVFVNEIDTNMMTKGFITTRQYYQLKRISKISLKKMKSMNIQQLIIQPKNDVYLNYEKLQQLIQKTILTNLKIVYIENAKHFILKENMNQLAFEEIKKWATK</sequence>
<dbReference type="Gene3D" id="3.40.50.1820">
    <property type="entry name" value="alpha/beta hydrolase"/>
    <property type="match status" value="1"/>
</dbReference>
<feature type="transmembrane region" description="Helical" evidence="1">
    <location>
        <begin position="12"/>
        <end position="31"/>
    </location>
</feature>
<gene>
    <name evidence="3" type="ORF">ESOMN_v1c02340</name>
</gene>
<dbReference type="RefSeq" id="WP_024863696.1">
    <property type="nucleotide sequence ID" value="NZ_CP024965.1"/>
</dbReference>
<reference evidence="3 4" key="1">
    <citation type="submission" date="2017-11" db="EMBL/GenBank/DDBJ databases">
        <title>Genome sequence of Entomoplasma somnilux PYAN-1 (ATCC 49194).</title>
        <authorList>
            <person name="Lo W.-S."/>
            <person name="Gasparich G.E."/>
            <person name="Kuo C.-H."/>
        </authorList>
    </citation>
    <scope>NUCLEOTIDE SEQUENCE [LARGE SCALE GENOMIC DNA]</scope>
    <source>
        <strain evidence="3 4">PYAN-1</strain>
    </source>
</reference>
<keyword evidence="1" id="KW-0472">Membrane</keyword>
<accession>A0A2K8NZH5</accession>
<feature type="domain" description="Serine aminopeptidase S33" evidence="2">
    <location>
        <begin position="82"/>
        <end position="305"/>
    </location>
</feature>
<dbReference type="InterPro" id="IPR022742">
    <property type="entry name" value="Hydrolase_4"/>
</dbReference>
<keyword evidence="1" id="KW-1133">Transmembrane helix</keyword>
<protein>
    <recommendedName>
        <fullName evidence="2">Serine aminopeptidase S33 domain-containing protein</fullName>
    </recommendedName>
</protein>
<organism evidence="3 4">
    <name type="scientific">Williamsoniiplasma somnilux</name>
    <dbReference type="NCBI Taxonomy" id="215578"/>
    <lineage>
        <taxon>Bacteria</taxon>
        <taxon>Bacillati</taxon>
        <taxon>Mycoplasmatota</taxon>
        <taxon>Mollicutes</taxon>
        <taxon>Entomoplasmatales</taxon>
        <taxon>Williamsoniiplasma</taxon>
    </lineage>
</organism>
<keyword evidence="4" id="KW-1185">Reference proteome</keyword>
<dbReference type="AlphaFoldDB" id="A0A2K8NZH5"/>
<proteinExistence type="predicted"/>
<evidence type="ECO:0000313" key="3">
    <source>
        <dbReference type="EMBL" id="ATZ18618.1"/>
    </source>
</evidence>
<dbReference type="EMBL" id="CP024965">
    <property type="protein sequence ID" value="ATZ18618.1"/>
    <property type="molecule type" value="Genomic_DNA"/>
</dbReference>
<keyword evidence="1" id="KW-0812">Transmembrane</keyword>
<name>A0A2K8NZH5_9MOLU</name>
<dbReference type="KEGG" id="esx:ESOMN_v1c02340"/>
<evidence type="ECO:0000256" key="1">
    <source>
        <dbReference type="SAM" id="Phobius"/>
    </source>
</evidence>
<dbReference type="SUPFAM" id="SSF53474">
    <property type="entry name" value="alpha/beta-Hydrolases"/>
    <property type="match status" value="1"/>
</dbReference>